<dbReference type="Pfam" id="PF02297">
    <property type="entry name" value="COX6B"/>
    <property type="match status" value="1"/>
</dbReference>
<evidence type="ECO:0000256" key="3">
    <source>
        <dbReference type="ARBA" id="ARBA00023157"/>
    </source>
</evidence>
<evidence type="ECO:0000256" key="1">
    <source>
        <dbReference type="ARBA" id="ARBA00004173"/>
    </source>
</evidence>
<keyword evidence="2" id="KW-0496">Mitochondrion</keyword>
<dbReference type="Gene3D" id="1.10.10.140">
    <property type="entry name" value="Cytochrome c oxidase, subunit VIb"/>
    <property type="match status" value="1"/>
</dbReference>
<dbReference type="GO" id="GO:0008535">
    <property type="term" value="P:respiratory chain complex IV assembly"/>
    <property type="evidence" value="ECO:0007669"/>
    <property type="project" value="InterPro"/>
</dbReference>
<proteinExistence type="predicted"/>
<protein>
    <submittedName>
        <fullName evidence="4">Cytochrome c oxidase assembly factor 6-like protein</fullName>
    </submittedName>
</protein>
<accession>A0AAD9UY13</accession>
<dbReference type="EMBL" id="JARQWQ010000072">
    <property type="protein sequence ID" value="KAK2554071.1"/>
    <property type="molecule type" value="Genomic_DNA"/>
</dbReference>
<keyword evidence="5" id="KW-1185">Reference proteome</keyword>
<dbReference type="PANTHER" id="PTHR46690">
    <property type="entry name" value="CYTOCHROME C OXIDASE ASSEMBLY FACTOR 6 HOMOLOG"/>
    <property type="match status" value="1"/>
</dbReference>
<evidence type="ECO:0000313" key="4">
    <source>
        <dbReference type="EMBL" id="KAK2554071.1"/>
    </source>
</evidence>
<sequence>MPAPSGEERRRCHAARDSYFTCLSSNNNNESACSKEKEVYENVCPSVWVNYFAKKRVYDEYKRKLNNEGFKPTDEKPSNGGQ</sequence>
<dbReference type="GO" id="GO:0042775">
    <property type="term" value="P:mitochondrial ATP synthesis coupled electron transport"/>
    <property type="evidence" value="ECO:0007669"/>
    <property type="project" value="TreeGrafter"/>
</dbReference>
<evidence type="ECO:0000256" key="2">
    <source>
        <dbReference type="ARBA" id="ARBA00023128"/>
    </source>
</evidence>
<dbReference type="InterPro" id="IPR048280">
    <property type="entry name" value="COX6B-like"/>
</dbReference>
<comment type="caution">
    <text evidence="4">The sequence shown here is derived from an EMBL/GenBank/DDBJ whole genome shotgun (WGS) entry which is preliminary data.</text>
</comment>
<keyword evidence="3" id="KW-1015">Disulfide bond</keyword>
<organism evidence="4 5">
    <name type="scientific">Acropora cervicornis</name>
    <name type="common">Staghorn coral</name>
    <dbReference type="NCBI Taxonomy" id="6130"/>
    <lineage>
        <taxon>Eukaryota</taxon>
        <taxon>Metazoa</taxon>
        <taxon>Cnidaria</taxon>
        <taxon>Anthozoa</taxon>
        <taxon>Hexacorallia</taxon>
        <taxon>Scleractinia</taxon>
        <taxon>Astrocoeniina</taxon>
        <taxon>Acroporidae</taxon>
        <taxon>Acropora</taxon>
    </lineage>
</organism>
<comment type="subcellular location">
    <subcellularLocation>
        <location evidence="1">Mitochondrion</location>
    </subcellularLocation>
</comment>
<dbReference type="GO" id="GO:0005739">
    <property type="term" value="C:mitochondrion"/>
    <property type="evidence" value="ECO:0007669"/>
    <property type="project" value="UniProtKB-SubCell"/>
</dbReference>
<dbReference type="PROSITE" id="PS51808">
    <property type="entry name" value="CHCH"/>
    <property type="match status" value="1"/>
</dbReference>
<dbReference type="InterPro" id="IPR036549">
    <property type="entry name" value="CX6/COA6-like_sf"/>
</dbReference>
<evidence type="ECO:0000313" key="5">
    <source>
        <dbReference type="Proteomes" id="UP001249851"/>
    </source>
</evidence>
<name>A0AAD9UY13_ACRCE</name>
<dbReference type="Proteomes" id="UP001249851">
    <property type="component" value="Unassembled WGS sequence"/>
</dbReference>
<reference evidence="4" key="2">
    <citation type="journal article" date="2023" name="Science">
        <title>Genomic signatures of disease resistance in endangered staghorn corals.</title>
        <authorList>
            <person name="Vollmer S.V."/>
            <person name="Selwyn J.D."/>
            <person name="Despard B.A."/>
            <person name="Roesel C.L."/>
        </authorList>
    </citation>
    <scope>NUCLEOTIDE SEQUENCE</scope>
    <source>
        <strain evidence="4">K2</strain>
    </source>
</reference>
<dbReference type="SUPFAM" id="SSF47694">
    <property type="entry name" value="Cytochrome c oxidase subunit h"/>
    <property type="match status" value="1"/>
</dbReference>
<gene>
    <name evidence="4" type="ORF">P5673_024417</name>
</gene>
<dbReference type="AlphaFoldDB" id="A0AAD9UY13"/>
<dbReference type="PANTHER" id="PTHR46690:SF1">
    <property type="entry name" value="CYTOCHROME C OXIDASE ASSEMBLY FACTOR 6 HOMOLOG"/>
    <property type="match status" value="1"/>
</dbReference>
<reference evidence="4" key="1">
    <citation type="journal article" date="2023" name="G3 (Bethesda)">
        <title>Whole genome assembly and annotation of the endangered Caribbean coral Acropora cervicornis.</title>
        <authorList>
            <person name="Selwyn J.D."/>
            <person name="Vollmer S.V."/>
        </authorList>
    </citation>
    <scope>NUCLEOTIDE SEQUENCE</scope>
    <source>
        <strain evidence="4">K2</strain>
    </source>
</reference>
<dbReference type="InterPro" id="IPR042289">
    <property type="entry name" value="COA6"/>
</dbReference>